<evidence type="ECO:0000256" key="4">
    <source>
        <dbReference type="ARBA" id="ARBA00017858"/>
    </source>
</evidence>
<dbReference type="EC" id="2.7.1.39" evidence="3 13"/>
<keyword evidence="10 13" id="KW-0067">ATP-binding</keyword>
<keyword evidence="6 13" id="KW-0808">Transferase</keyword>
<evidence type="ECO:0000256" key="1">
    <source>
        <dbReference type="ARBA" id="ARBA00005015"/>
    </source>
</evidence>
<dbReference type="AlphaFoldDB" id="K0AXI1"/>
<evidence type="ECO:0000256" key="12">
    <source>
        <dbReference type="ARBA" id="ARBA00049954"/>
    </source>
</evidence>
<dbReference type="InterPro" id="IPR013750">
    <property type="entry name" value="GHMP_kinase_C_dom"/>
</dbReference>
<dbReference type="SUPFAM" id="SSF54211">
    <property type="entry name" value="Ribosomal protein S5 domain 2-like"/>
    <property type="match status" value="1"/>
</dbReference>
<feature type="domain" description="GHMP kinase N-terminal" evidence="14">
    <location>
        <begin position="53"/>
        <end position="135"/>
    </location>
</feature>
<comment type="subcellular location">
    <subcellularLocation>
        <location evidence="13">Cytoplasm</location>
    </subcellularLocation>
</comment>
<dbReference type="PANTHER" id="PTHR20861:SF1">
    <property type="entry name" value="HOMOSERINE KINASE"/>
    <property type="match status" value="1"/>
</dbReference>
<keyword evidence="5 13" id="KW-0028">Amino-acid biosynthesis</keyword>
<keyword evidence="8 13" id="KW-0547">Nucleotide-binding</keyword>
<dbReference type="InterPro" id="IPR036554">
    <property type="entry name" value="GHMP_kinase_C_sf"/>
</dbReference>
<dbReference type="Gene3D" id="3.30.230.10">
    <property type="match status" value="1"/>
</dbReference>
<dbReference type="Gene3D" id="3.30.70.890">
    <property type="entry name" value="GHMP kinase, C-terminal domain"/>
    <property type="match status" value="1"/>
</dbReference>
<evidence type="ECO:0000256" key="6">
    <source>
        <dbReference type="ARBA" id="ARBA00022679"/>
    </source>
</evidence>
<dbReference type="GO" id="GO:0004413">
    <property type="term" value="F:homoserine kinase activity"/>
    <property type="evidence" value="ECO:0007669"/>
    <property type="project" value="UniProtKB-UniRule"/>
</dbReference>
<dbReference type="InterPro" id="IPR006203">
    <property type="entry name" value="GHMP_knse_ATP-bd_CS"/>
</dbReference>
<keyword evidence="7 13" id="KW-0791">Threonine biosynthesis</keyword>
<dbReference type="UniPathway" id="UPA00050">
    <property type="reaction ID" value="UER00064"/>
</dbReference>
<dbReference type="KEGG" id="cad:Curi_c00700"/>
<proteinExistence type="inferred from homology"/>
<dbReference type="InterPro" id="IPR000870">
    <property type="entry name" value="Homoserine_kinase"/>
</dbReference>
<evidence type="ECO:0000256" key="10">
    <source>
        <dbReference type="ARBA" id="ARBA00022840"/>
    </source>
</evidence>
<name>K0AXI1_GOTA9</name>
<dbReference type="GO" id="GO:0005737">
    <property type="term" value="C:cytoplasm"/>
    <property type="evidence" value="ECO:0007669"/>
    <property type="project" value="UniProtKB-SubCell"/>
</dbReference>
<evidence type="ECO:0000256" key="9">
    <source>
        <dbReference type="ARBA" id="ARBA00022777"/>
    </source>
</evidence>
<dbReference type="InterPro" id="IPR014721">
    <property type="entry name" value="Ribsml_uS5_D2-typ_fold_subgr"/>
</dbReference>
<evidence type="ECO:0000256" key="13">
    <source>
        <dbReference type="HAMAP-Rule" id="MF_00384"/>
    </source>
</evidence>
<evidence type="ECO:0000313" key="17">
    <source>
        <dbReference type="Proteomes" id="UP000006094"/>
    </source>
</evidence>
<dbReference type="STRING" id="1128398.Curi_c00700"/>
<dbReference type="PRINTS" id="PR00958">
    <property type="entry name" value="HOMSERKINASE"/>
</dbReference>
<dbReference type="Pfam" id="PF08544">
    <property type="entry name" value="GHMP_kinases_C"/>
    <property type="match status" value="1"/>
</dbReference>
<evidence type="ECO:0000256" key="2">
    <source>
        <dbReference type="ARBA" id="ARBA00007370"/>
    </source>
</evidence>
<comment type="pathway">
    <text evidence="1 13">Amino-acid biosynthesis; L-threonine biosynthesis; L-threonine from L-aspartate: step 4/5.</text>
</comment>
<keyword evidence="17" id="KW-1185">Reference proteome</keyword>
<dbReference type="InterPro" id="IPR020568">
    <property type="entry name" value="Ribosomal_Su5_D2-typ_SF"/>
</dbReference>
<evidence type="ECO:0000313" key="16">
    <source>
        <dbReference type="EMBL" id="AFS77151.1"/>
    </source>
</evidence>
<dbReference type="OrthoDB" id="9769912at2"/>
<dbReference type="PROSITE" id="PS00627">
    <property type="entry name" value="GHMP_KINASES_ATP"/>
    <property type="match status" value="1"/>
</dbReference>
<protein>
    <recommendedName>
        <fullName evidence="4 13">Homoserine kinase</fullName>
        <shortName evidence="13">HK</shortName>
        <shortName evidence="13">HSK</shortName>
        <ecNumber evidence="3 13">2.7.1.39</ecNumber>
    </recommendedName>
</protein>
<dbReference type="NCBIfam" id="TIGR00191">
    <property type="entry name" value="thrB"/>
    <property type="match status" value="1"/>
</dbReference>
<comment type="catalytic activity">
    <reaction evidence="11 13">
        <text>L-homoserine + ATP = O-phospho-L-homoserine + ADP + H(+)</text>
        <dbReference type="Rhea" id="RHEA:13985"/>
        <dbReference type="ChEBI" id="CHEBI:15378"/>
        <dbReference type="ChEBI" id="CHEBI:30616"/>
        <dbReference type="ChEBI" id="CHEBI:57476"/>
        <dbReference type="ChEBI" id="CHEBI:57590"/>
        <dbReference type="ChEBI" id="CHEBI:456216"/>
        <dbReference type="EC" id="2.7.1.39"/>
    </reaction>
</comment>
<dbReference type="eggNOG" id="COG0083">
    <property type="taxonomic scope" value="Bacteria"/>
</dbReference>
<dbReference type="PATRIC" id="fig|1128398.3.peg.70"/>
<dbReference type="Pfam" id="PF00288">
    <property type="entry name" value="GHMP_kinases_N"/>
    <property type="match status" value="1"/>
</dbReference>
<feature type="binding site" evidence="13">
    <location>
        <begin position="82"/>
        <end position="92"/>
    </location>
    <ligand>
        <name>ATP</name>
        <dbReference type="ChEBI" id="CHEBI:30616"/>
    </ligand>
</feature>
<dbReference type="RefSeq" id="WP_014966288.1">
    <property type="nucleotide sequence ID" value="NC_018664.1"/>
</dbReference>
<evidence type="ECO:0000256" key="3">
    <source>
        <dbReference type="ARBA" id="ARBA00012078"/>
    </source>
</evidence>
<dbReference type="HAMAP" id="MF_00384">
    <property type="entry name" value="Homoser_kinase"/>
    <property type="match status" value="1"/>
</dbReference>
<dbReference type="HOGENOM" id="CLU_041243_0_2_9"/>
<dbReference type="PIRSF" id="PIRSF000676">
    <property type="entry name" value="Homoser_kin"/>
    <property type="match status" value="1"/>
</dbReference>
<dbReference type="InterPro" id="IPR006204">
    <property type="entry name" value="GHMP_kinase_N_dom"/>
</dbReference>
<sequence>MIEVIVPATSANIGPGFDTLGIALNIYNKFTVEEIEAGLIIEGCEEKYADESNLVYQSMVKCFEKVGYEPKGIKISIETDIPVSRGLGSSATCIVGGIIAANELAGSPLNKKKILELATEMEGHPDNVAPALFGGMITSVYDEKVYYSKVNIAKGLKFLALIPNFKLSTKKSRSVLPKVVPHSDAIFNVGRVALMISALQNGEFDLLKIGGQDKLHQQYRGALIDGYDIILEHCKNIGVKGVFLSGAGPTILVAVEEDDNETYKEINKILDTLENKWEIKELSIDYKGAFFKKV</sequence>
<dbReference type="Proteomes" id="UP000006094">
    <property type="component" value="Chromosome"/>
</dbReference>
<comment type="function">
    <text evidence="12 13">Catalyzes the ATP-dependent phosphorylation of L-homoserine to L-homoserine phosphate.</text>
</comment>
<evidence type="ECO:0000256" key="7">
    <source>
        <dbReference type="ARBA" id="ARBA00022697"/>
    </source>
</evidence>
<dbReference type="EMBL" id="CP003326">
    <property type="protein sequence ID" value="AFS77151.1"/>
    <property type="molecule type" value="Genomic_DNA"/>
</dbReference>
<dbReference type="GO" id="GO:0005524">
    <property type="term" value="F:ATP binding"/>
    <property type="evidence" value="ECO:0007669"/>
    <property type="project" value="UniProtKB-UniRule"/>
</dbReference>
<evidence type="ECO:0000256" key="11">
    <source>
        <dbReference type="ARBA" id="ARBA00049375"/>
    </source>
</evidence>
<keyword evidence="9 13" id="KW-0418">Kinase</keyword>
<dbReference type="PANTHER" id="PTHR20861">
    <property type="entry name" value="HOMOSERINE/4-DIPHOSPHOCYTIDYL-2-C-METHYL-D-ERYTHRITOL KINASE"/>
    <property type="match status" value="1"/>
</dbReference>
<keyword evidence="13" id="KW-0963">Cytoplasm</keyword>
<feature type="domain" description="GHMP kinase C-terminal" evidence="15">
    <location>
        <begin position="195"/>
        <end position="261"/>
    </location>
</feature>
<dbReference type="GO" id="GO:0009088">
    <property type="term" value="P:threonine biosynthetic process"/>
    <property type="evidence" value="ECO:0007669"/>
    <property type="project" value="UniProtKB-UniRule"/>
</dbReference>
<accession>K0AXI1</accession>
<evidence type="ECO:0000256" key="8">
    <source>
        <dbReference type="ARBA" id="ARBA00022741"/>
    </source>
</evidence>
<reference evidence="16 17" key="1">
    <citation type="journal article" date="2012" name="PLoS ONE">
        <title>The purine-utilizing bacterium Clostridium acidurici 9a: a genome-guided metabolic reconsideration.</title>
        <authorList>
            <person name="Hartwich K."/>
            <person name="Poehlein A."/>
            <person name="Daniel R."/>
        </authorList>
    </citation>
    <scope>NUCLEOTIDE SEQUENCE [LARGE SCALE GENOMIC DNA]</scope>
    <source>
        <strain evidence="17">ATCC 7906 / DSM 604 / BCRC 14475 / CIP 104303 / KCTC 5404 / NCIMB 10678 / 9a</strain>
    </source>
</reference>
<dbReference type="SUPFAM" id="SSF55060">
    <property type="entry name" value="GHMP Kinase, C-terminal domain"/>
    <property type="match status" value="1"/>
</dbReference>
<comment type="similarity">
    <text evidence="2 13">Belongs to the GHMP kinase family. Homoserine kinase subfamily.</text>
</comment>
<organism evidence="16 17">
    <name type="scientific">Gottschalkia acidurici (strain ATCC 7906 / DSM 604 / BCRC 14475 / CIP 104303 / KCTC 5404 / NCIMB 10678 / 9a)</name>
    <name type="common">Clostridium acidurici</name>
    <dbReference type="NCBI Taxonomy" id="1128398"/>
    <lineage>
        <taxon>Bacteria</taxon>
        <taxon>Bacillati</taxon>
        <taxon>Bacillota</taxon>
        <taxon>Tissierellia</taxon>
        <taxon>Tissierellales</taxon>
        <taxon>Gottschalkiaceae</taxon>
        <taxon>Gottschalkia</taxon>
    </lineage>
</organism>
<evidence type="ECO:0000256" key="5">
    <source>
        <dbReference type="ARBA" id="ARBA00022605"/>
    </source>
</evidence>
<gene>
    <name evidence="13 16" type="primary">thrB</name>
    <name evidence="16" type="ordered locus">Curi_c00700</name>
</gene>
<evidence type="ECO:0000259" key="15">
    <source>
        <dbReference type="Pfam" id="PF08544"/>
    </source>
</evidence>
<evidence type="ECO:0000259" key="14">
    <source>
        <dbReference type="Pfam" id="PF00288"/>
    </source>
</evidence>